<keyword evidence="4" id="KW-1185">Reference proteome</keyword>
<evidence type="ECO:0000256" key="1">
    <source>
        <dbReference type="SAM" id="MobiDB-lite"/>
    </source>
</evidence>
<dbReference type="OrthoDB" id="8054395at2759"/>
<dbReference type="Pfam" id="PF05267">
    <property type="entry name" value="DUF725"/>
    <property type="match status" value="1"/>
</dbReference>
<dbReference type="InterPro" id="IPR007931">
    <property type="entry name" value="TsetseEP"/>
</dbReference>
<feature type="chain" id="PRO_5045861499" evidence="2">
    <location>
        <begin position="19"/>
        <end position="244"/>
    </location>
</feature>
<reference evidence="5" key="1">
    <citation type="submission" date="2025-08" db="UniProtKB">
        <authorList>
            <consortium name="RefSeq"/>
        </authorList>
    </citation>
    <scope>IDENTIFICATION</scope>
    <source>
        <tissue evidence="5">Adult</tissue>
    </source>
</reference>
<evidence type="ECO:0000256" key="2">
    <source>
        <dbReference type="SAM" id="SignalP"/>
    </source>
</evidence>
<feature type="signal peptide" evidence="2">
    <location>
        <begin position="1"/>
        <end position="18"/>
    </location>
</feature>
<keyword evidence="2" id="KW-0732">Signal</keyword>
<name>A0A6I9V570_BACDO</name>
<dbReference type="AlphaFoldDB" id="A0A6I9V570"/>
<evidence type="ECO:0000259" key="3">
    <source>
        <dbReference type="Pfam" id="PF05267"/>
    </source>
</evidence>
<evidence type="ECO:0000313" key="4">
    <source>
        <dbReference type="Proteomes" id="UP001652620"/>
    </source>
</evidence>
<organism evidence="4 5">
    <name type="scientific">Bactrocera dorsalis</name>
    <name type="common">Oriental fruit fly</name>
    <name type="synonym">Dacus dorsalis</name>
    <dbReference type="NCBI Taxonomy" id="27457"/>
    <lineage>
        <taxon>Eukaryota</taxon>
        <taxon>Metazoa</taxon>
        <taxon>Ecdysozoa</taxon>
        <taxon>Arthropoda</taxon>
        <taxon>Hexapoda</taxon>
        <taxon>Insecta</taxon>
        <taxon>Pterygota</taxon>
        <taxon>Neoptera</taxon>
        <taxon>Endopterygota</taxon>
        <taxon>Diptera</taxon>
        <taxon>Brachycera</taxon>
        <taxon>Muscomorpha</taxon>
        <taxon>Tephritoidea</taxon>
        <taxon>Tephritidae</taxon>
        <taxon>Bactrocera</taxon>
        <taxon>Bactrocera</taxon>
    </lineage>
</organism>
<gene>
    <name evidence="5" type="primary">LOC105226250</name>
</gene>
<sequence>MQILQILALCLLASTCLCAPSDKLVQSTELKLMQLMVDTRAEQRDNPEQSLACFEYYLKVFEELNEEYRENYAACLATASEKRDQIEESTQPERDAIEESALSTCTALKGCAVLTDSVLYFNCFAINGKQGRESMYKISADASETLAAVSEQYRLIESEEHRCTNATGRVYVEKTHQASEDLSSCLRGETTVPSPTSTTSTSPSEDSSTTAAGIDWKSDHIYDDQLLSAVDSHDVSGYRKLNVS</sequence>
<feature type="compositionally biased region" description="Low complexity" evidence="1">
    <location>
        <begin position="190"/>
        <end position="210"/>
    </location>
</feature>
<feature type="region of interest" description="Disordered" evidence="1">
    <location>
        <begin position="181"/>
        <end position="214"/>
    </location>
</feature>
<dbReference type="RefSeq" id="XP_011203378.2">
    <property type="nucleotide sequence ID" value="XM_011205076.4"/>
</dbReference>
<proteinExistence type="predicted"/>
<dbReference type="GeneID" id="105226250"/>
<evidence type="ECO:0000313" key="5">
    <source>
        <dbReference type="RefSeq" id="XP_011203378.2"/>
    </source>
</evidence>
<protein>
    <submittedName>
        <fullName evidence="5">Uncharacterized protein LOC105226250</fullName>
    </submittedName>
</protein>
<dbReference type="InParanoid" id="A0A6I9V570"/>
<accession>A0A6I9V570</accession>
<dbReference type="KEGG" id="bdr:105226250"/>
<feature type="domain" description="Protein TsetseEP" evidence="3">
    <location>
        <begin position="50"/>
        <end position="167"/>
    </location>
</feature>
<dbReference type="Proteomes" id="UP001652620">
    <property type="component" value="Chromosome 3"/>
</dbReference>